<sequence>MDLKYQCVICLCQIKRNARFLECGHKFHKICHLEWRKKSQECPICKNVQIDTVHPSDKLVDSLFDYFIINEMVEENSNKINLTLENIDKLLKPIELLIKDIKCNTSKEESINNVINYLKNNK</sequence>
<dbReference type="InterPro" id="IPR013083">
    <property type="entry name" value="Znf_RING/FYVE/PHD"/>
</dbReference>
<dbReference type="SUPFAM" id="SSF57850">
    <property type="entry name" value="RING/U-box"/>
    <property type="match status" value="1"/>
</dbReference>
<dbReference type="SMART" id="SM00184">
    <property type="entry name" value="RING"/>
    <property type="match status" value="1"/>
</dbReference>
<dbReference type="CDD" id="cd16448">
    <property type="entry name" value="RING-H2"/>
    <property type="match status" value="1"/>
</dbReference>
<reference evidence="2" key="1">
    <citation type="journal article" date="2020" name="Nature">
        <title>Giant virus diversity and host interactions through global metagenomics.</title>
        <authorList>
            <person name="Schulz F."/>
            <person name="Roux S."/>
            <person name="Paez-Espino D."/>
            <person name="Jungbluth S."/>
            <person name="Walsh D.A."/>
            <person name="Denef V.J."/>
            <person name="McMahon K.D."/>
            <person name="Konstantinidis K.T."/>
            <person name="Eloe-Fadrosh E.A."/>
            <person name="Kyrpides N.C."/>
            <person name="Woyke T."/>
        </authorList>
    </citation>
    <scope>NUCLEOTIDE SEQUENCE</scope>
    <source>
        <strain evidence="2">GVMAG-S-1021933-23</strain>
    </source>
</reference>
<name>A0A6C0AE74_9ZZZZ</name>
<accession>A0A6C0AE74</accession>
<dbReference type="InterPro" id="IPR001841">
    <property type="entry name" value="Znf_RING"/>
</dbReference>
<evidence type="ECO:0000259" key="1">
    <source>
        <dbReference type="PROSITE" id="PS50089"/>
    </source>
</evidence>
<dbReference type="EMBL" id="MN740593">
    <property type="protein sequence ID" value="QHS77685.1"/>
    <property type="molecule type" value="Genomic_DNA"/>
</dbReference>
<feature type="domain" description="RING-type" evidence="1">
    <location>
        <begin position="7"/>
        <end position="46"/>
    </location>
</feature>
<proteinExistence type="predicted"/>
<dbReference type="PROSITE" id="PS50089">
    <property type="entry name" value="ZF_RING_2"/>
    <property type="match status" value="1"/>
</dbReference>
<protein>
    <recommendedName>
        <fullName evidence="1">RING-type domain-containing protein</fullName>
    </recommendedName>
</protein>
<dbReference type="Pfam" id="PF13639">
    <property type="entry name" value="zf-RING_2"/>
    <property type="match status" value="1"/>
</dbReference>
<evidence type="ECO:0000313" key="2">
    <source>
        <dbReference type="EMBL" id="QHS77685.1"/>
    </source>
</evidence>
<organism evidence="2">
    <name type="scientific">viral metagenome</name>
    <dbReference type="NCBI Taxonomy" id="1070528"/>
    <lineage>
        <taxon>unclassified sequences</taxon>
        <taxon>metagenomes</taxon>
        <taxon>organismal metagenomes</taxon>
    </lineage>
</organism>
<dbReference type="AlphaFoldDB" id="A0A6C0AE74"/>
<dbReference type="Gene3D" id="3.30.40.10">
    <property type="entry name" value="Zinc/RING finger domain, C3HC4 (zinc finger)"/>
    <property type="match status" value="1"/>
</dbReference>